<dbReference type="InterPro" id="IPR036390">
    <property type="entry name" value="WH_DNA-bd_sf"/>
</dbReference>
<dbReference type="HOGENOM" id="CLU_2205322_0_0_9"/>
<reference evidence="1 2" key="1">
    <citation type="journal article" date="2011" name="J. Bacteriol.">
        <title>Complete genome sequence of the cellulose-degrading bacterium Cellulosilyticum lentocellum.</title>
        <authorList>
            <consortium name="US DOE Joint Genome Institute"/>
            <person name="Miller D.A."/>
            <person name="Suen G."/>
            <person name="Bruce D."/>
            <person name="Copeland A."/>
            <person name="Cheng J.F."/>
            <person name="Detter C."/>
            <person name="Goodwin L.A."/>
            <person name="Han C.S."/>
            <person name="Hauser L.J."/>
            <person name="Land M.L."/>
            <person name="Lapidus A."/>
            <person name="Lucas S."/>
            <person name="Meincke L."/>
            <person name="Pitluck S."/>
            <person name="Tapia R."/>
            <person name="Teshima H."/>
            <person name="Woyke T."/>
            <person name="Fox B.G."/>
            <person name="Angert E.R."/>
            <person name="Currie C.R."/>
        </authorList>
    </citation>
    <scope>NUCLEOTIDE SEQUENCE [LARGE SCALE GENOMIC DNA]</scope>
    <source>
        <strain evidence="2">ATCC 49066 / DSM 5427 / NCIMB 11756 / RHM5</strain>
    </source>
</reference>
<dbReference type="Proteomes" id="UP000008467">
    <property type="component" value="Chromosome"/>
</dbReference>
<dbReference type="AlphaFoldDB" id="F2JKX5"/>
<dbReference type="EMBL" id="CP002582">
    <property type="protein sequence ID" value="ADZ84516.1"/>
    <property type="molecule type" value="Genomic_DNA"/>
</dbReference>
<protein>
    <submittedName>
        <fullName evidence="1">Uncharacterized protein</fullName>
    </submittedName>
</protein>
<dbReference type="RefSeq" id="WP_013657797.1">
    <property type="nucleotide sequence ID" value="NC_015275.1"/>
</dbReference>
<evidence type="ECO:0000313" key="2">
    <source>
        <dbReference type="Proteomes" id="UP000008467"/>
    </source>
</evidence>
<dbReference type="KEGG" id="cle:Clole_2817"/>
<dbReference type="SUPFAM" id="SSF46785">
    <property type="entry name" value="Winged helix' DNA-binding domain"/>
    <property type="match status" value="1"/>
</dbReference>
<name>F2JKX5_CELLD</name>
<dbReference type="STRING" id="642492.Clole_2817"/>
<organism evidence="1 2">
    <name type="scientific">Cellulosilyticum lentocellum (strain ATCC 49066 / DSM 5427 / NCIMB 11756 / RHM5)</name>
    <name type="common">Clostridium lentocellum</name>
    <dbReference type="NCBI Taxonomy" id="642492"/>
    <lineage>
        <taxon>Bacteria</taxon>
        <taxon>Bacillati</taxon>
        <taxon>Bacillota</taxon>
        <taxon>Clostridia</taxon>
        <taxon>Lachnospirales</taxon>
        <taxon>Cellulosilyticaceae</taxon>
        <taxon>Cellulosilyticum</taxon>
    </lineage>
</organism>
<sequence>MRMYSNLTIPEVIILKSIKENGRIDFVKLGIELGLPAGMIVNLVQELYDRRFIKVKQKRIYLTDKVYHPLLECEKWFSDIESISDKVEFEWNYLYVPDNFDNIEKSN</sequence>
<keyword evidence="2" id="KW-1185">Reference proteome</keyword>
<accession>F2JKX5</accession>
<proteinExistence type="predicted"/>
<gene>
    <name evidence="1" type="ordered locus">Clole_2817</name>
</gene>
<evidence type="ECO:0000313" key="1">
    <source>
        <dbReference type="EMBL" id="ADZ84516.1"/>
    </source>
</evidence>